<evidence type="ECO:0000313" key="3">
    <source>
        <dbReference type="Proteomes" id="UP000595224"/>
    </source>
</evidence>
<sequence>MKKLAVITAMALAAASAFAELYPSSRYFEVGVDATVQVDQNTLSASDILVENLVIDFSKYAQSMGEDGFVMNLAFSPKAFVNLNTPLFSAGVFTDVKTSARVSTGKGLFEFLGNGNTSDTFGTTMSTQMDMFVEVGAPVKFSFGSFKLRVTPTYYVPIVYVPRTEVPLSVTMDDKHLFAAKASANLDIYSLVDIGLMFDENMAFLGPDALIESMQSPEVQDKIASSGGFTLGLGAELPLFHTLDVGAYADVPIIPGHLKYKSSVTAEFAAEMAPLLDTMSSGGSTEVTTDYSAKFNGTTASDYSVCTPLRVGLEAAWRPFGKWLTFRPKFALAARNPFGEDFDPKYSMFPEYSLSAEMRLLYILGLDFCTSYINQVYSQQFGLALNLRIAELDVKVATSGADFAKTWSLTGAQVMVGVRVGF</sequence>
<dbReference type="EMBL" id="CP064936">
    <property type="protein sequence ID" value="QQA01125.1"/>
    <property type="molecule type" value="Genomic_DNA"/>
</dbReference>
<feature type="chain" id="PRO_5032889734" description="DUF5723 domain-containing protein" evidence="1">
    <location>
        <begin position="20"/>
        <end position="422"/>
    </location>
</feature>
<accession>A0A7T3RDM6</accession>
<gene>
    <name evidence="2" type="ORF">IWA51_00385</name>
</gene>
<protein>
    <recommendedName>
        <fullName evidence="4">DUF5723 domain-containing protein</fullName>
    </recommendedName>
</protein>
<dbReference type="RefSeq" id="WP_198442717.1">
    <property type="nucleotide sequence ID" value="NZ_CBCSHE010000030.1"/>
</dbReference>
<feature type="signal peptide" evidence="1">
    <location>
        <begin position="1"/>
        <end position="19"/>
    </location>
</feature>
<dbReference type="KEGG" id="tper:IWA51_00385"/>
<dbReference type="Proteomes" id="UP000595224">
    <property type="component" value="Chromosome"/>
</dbReference>
<keyword evidence="3" id="KW-1185">Reference proteome</keyword>
<reference evidence="2 3" key="1">
    <citation type="submission" date="2020-11" db="EMBL/GenBank/DDBJ databases">
        <title>Treponema Peruensis nv. sp., first commensal Treponema isolated from human feces.</title>
        <authorList>
            <person name="Belkhou C."/>
            <person name="Raes J."/>
        </authorList>
    </citation>
    <scope>NUCLEOTIDE SEQUENCE [LARGE SCALE GENOMIC DNA]</scope>
    <source>
        <strain evidence="2 3">RCC2812</strain>
    </source>
</reference>
<evidence type="ECO:0000313" key="2">
    <source>
        <dbReference type="EMBL" id="QQA01125.1"/>
    </source>
</evidence>
<organism evidence="2 3">
    <name type="scientific">Treponema peruense</name>
    <dbReference type="NCBI Taxonomy" id="2787628"/>
    <lineage>
        <taxon>Bacteria</taxon>
        <taxon>Pseudomonadati</taxon>
        <taxon>Spirochaetota</taxon>
        <taxon>Spirochaetia</taxon>
        <taxon>Spirochaetales</taxon>
        <taxon>Treponemataceae</taxon>
        <taxon>Treponema</taxon>
    </lineage>
</organism>
<evidence type="ECO:0008006" key="4">
    <source>
        <dbReference type="Google" id="ProtNLM"/>
    </source>
</evidence>
<keyword evidence="1" id="KW-0732">Signal</keyword>
<name>A0A7T3RDM6_9SPIR</name>
<proteinExistence type="predicted"/>
<evidence type="ECO:0000256" key="1">
    <source>
        <dbReference type="SAM" id="SignalP"/>
    </source>
</evidence>
<dbReference type="AlphaFoldDB" id="A0A7T3RDM6"/>